<sequence>MKEYMKKSLRDEAGGNGRSLGKMGGEFVPLFIYASLPNTASVWGDLEDDVFEKMKRERERERINEIEYREWQKRG</sequence>
<name>A0A2G5T6V0_9PELO</name>
<evidence type="ECO:0000313" key="1">
    <source>
        <dbReference type="EMBL" id="PIC22821.1"/>
    </source>
</evidence>
<protein>
    <submittedName>
        <fullName evidence="1">Uncharacterized protein</fullName>
    </submittedName>
</protein>
<accession>A0A2G5T6V0</accession>
<dbReference type="AlphaFoldDB" id="A0A2G5T6V0"/>
<dbReference type="EMBL" id="PDUG01000005">
    <property type="protein sequence ID" value="PIC22821.1"/>
    <property type="molecule type" value="Genomic_DNA"/>
</dbReference>
<evidence type="ECO:0000313" key="2">
    <source>
        <dbReference type="Proteomes" id="UP000230233"/>
    </source>
</evidence>
<proteinExistence type="predicted"/>
<gene>
    <name evidence="1" type="primary">Cnig_chr_V.g16745</name>
    <name evidence="1" type="ORF">B9Z55_016745</name>
</gene>
<organism evidence="1 2">
    <name type="scientific">Caenorhabditis nigoni</name>
    <dbReference type="NCBI Taxonomy" id="1611254"/>
    <lineage>
        <taxon>Eukaryota</taxon>
        <taxon>Metazoa</taxon>
        <taxon>Ecdysozoa</taxon>
        <taxon>Nematoda</taxon>
        <taxon>Chromadorea</taxon>
        <taxon>Rhabditida</taxon>
        <taxon>Rhabditina</taxon>
        <taxon>Rhabditomorpha</taxon>
        <taxon>Rhabditoidea</taxon>
        <taxon>Rhabditidae</taxon>
        <taxon>Peloderinae</taxon>
        <taxon>Caenorhabditis</taxon>
    </lineage>
</organism>
<keyword evidence="2" id="KW-1185">Reference proteome</keyword>
<reference evidence="2" key="1">
    <citation type="submission" date="2017-10" db="EMBL/GenBank/DDBJ databases">
        <title>Rapid genome shrinkage in a self-fertile nematode reveals novel sperm competition proteins.</title>
        <authorList>
            <person name="Yin D."/>
            <person name="Schwarz E.M."/>
            <person name="Thomas C.G."/>
            <person name="Felde R.L."/>
            <person name="Korf I.F."/>
            <person name="Cutter A.D."/>
            <person name="Schartner C.M."/>
            <person name="Ralston E.J."/>
            <person name="Meyer B.J."/>
            <person name="Haag E.S."/>
        </authorList>
    </citation>
    <scope>NUCLEOTIDE SEQUENCE [LARGE SCALE GENOMIC DNA]</scope>
    <source>
        <strain evidence="2">JU1422</strain>
    </source>
</reference>
<dbReference type="Proteomes" id="UP000230233">
    <property type="component" value="Chromosome V"/>
</dbReference>
<comment type="caution">
    <text evidence="1">The sequence shown here is derived from an EMBL/GenBank/DDBJ whole genome shotgun (WGS) entry which is preliminary data.</text>
</comment>